<feature type="domain" description="Ketoreductase" evidence="3">
    <location>
        <begin position="12"/>
        <end position="195"/>
    </location>
</feature>
<dbReference type="InterPro" id="IPR020904">
    <property type="entry name" value="Sc_DH/Rdtase_CS"/>
</dbReference>
<dbReference type="SMART" id="SM00822">
    <property type="entry name" value="PKS_KR"/>
    <property type="match status" value="1"/>
</dbReference>
<evidence type="ECO:0000313" key="5">
    <source>
        <dbReference type="Proteomes" id="UP001596083"/>
    </source>
</evidence>
<evidence type="ECO:0000256" key="2">
    <source>
        <dbReference type="ARBA" id="ARBA00023002"/>
    </source>
</evidence>
<dbReference type="RefSeq" id="WP_390314489.1">
    <property type="nucleotide sequence ID" value="NZ_JBHSPB010000002.1"/>
</dbReference>
<dbReference type="Gene3D" id="3.40.50.720">
    <property type="entry name" value="NAD(P)-binding Rossmann-like Domain"/>
    <property type="match status" value="1"/>
</dbReference>
<evidence type="ECO:0000259" key="3">
    <source>
        <dbReference type="SMART" id="SM00822"/>
    </source>
</evidence>
<evidence type="ECO:0000256" key="1">
    <source>
        <dbReference type="ARBA" id="ARBA00006484"/>
    </source>
</evidence>
<proteinExistence type="inferred from homology"/>
<dbReference type="InterPro" id="IPR036291">
    <property type="entry name" value="NAD(P)-bd_dom_sf"/>
</dbReference>
<keyword evidence="5" id="KW-1185">Reference proteome</keyword>
<name>A0ABW0YS93_9ACTN</name>
<dbReference type="PROSITE" id="PS00061">
    <property type="entry name" value="ADH_SHORT"/>
    <property type="match status" value="1"/>
</dbReference>
<reference evidence="5" key="1">
    <citation type="journal article" date="2019" name="Int. J. Syst. Evol. Microbiol.">
        <title>The Global Catalogue of Microorganisms (GCM) 10K type strain sequencing project: providing services to taxonomists for standard genome sequencing and annotation.</title>
        <authorList>
            <consortium name="The Broad Institute Genomics Platform"/>
            <consortium name="The Broad Institute Genome Sequencing Center for Infectious Disease"/>
            <person name="Wu L."/>
            <person name="Ma J."/>
        </authorList>
    </citation>
    <scope>NUCLEOTIDE SEQUENCE [LARGE SCALE GENOMIC DNA]</scope>
    <source>
        <strain evidence="5">CGMCC 4.7304</strain>
    </source>
</reference>
<dbReference type="Proteomes" id="UP001596083">
    <property type="component" value="Unassembled WGS sequence"/>
</dbReference>
<comment type="similarity">
    <text evidence="1">Belongs to the short-chain dehydrogenases/reductases (SDR) family.</text>
</comment>
<dbReference type="PRINTS" id="PR00081">
    <property type="entry name" value="GDHRDH"/>
</dbReference>
<evidence type="ECO:0000313" key="4">
    <source>
        <dbReference type="EMBL" id="MFC5719406.1"/>
    </source>
</evidence>
<dbReference type="PANTHER" id="PTHR44196:SF2">
    <property type="entry name" value="SHORT-CHAIN DEHYDROGENASE-RELATED"/>
    <property type="match status" value="1"/>
</dbReference>
<comment type="caution">
    <text evidence="4">The sequence shown here is derived from an EMBL/GenBank/DDBJ whole genome shotgun (WGS) entry which is preliminary data.</text>
</comment>
<dbReference type="InterPro" id="IPR002347">
    <property type="entry name" value="SDR_fam"/>
</dbReference>
<sequence length="268" mass="27601">MSSLLPAPTPRSRAVVTGASSGIGAALAGALARRGHHLVLVARREERLKDLGARLAATYRVEAEARACDLADRSQRSALAGELADRDIAVLCNNAGFATYGPLSSADPARERLQAELNAVAVLDLTLAVLPGMLARKAGGILITGSTAGNQPGPLNATYAAGKAFANTFAESLHAELAGTGVGCTLLAPGPVRTEFAEVAEVSRLDRLLPGPLWVSADRAAELAVDGLARGKRRVVPGAFAKAQTLGGQYGPRGLAGPLLRAVYRKAK</sequence>
<dbReference type="EMBL" id="JBHSPB010000002">
    <property type="protein sequence ID" value="MFC5719406.1"/>
    <property type="molecule type" value="Genomic_DNA"/>
</dbReference>
<dbReference type="PIRSF" id="PIRSF000126">
    <property type="entry name" value="11-beta-HSD1"/>
    <property type="match status" value="1"/>
</dbReference>
<dbReference type="PANTHER" id="PTHR44196">
    <property type="entry name" value="DEHYDROGENASE/REDUCTASE SDR FAMILY MEMBER 7B"/>
    <property type="match status" value="1"/>
</dbReference>
<protein>
    <submittedName>
        <fullName evidence="4">SDR family NAD(P)-dependent oxidoreductase</fullName>
    </submittedName>
</protein>
<organism evidence="4 5">
    <name type="scientific">Streptomyces gamaensis</name>
    <dbReference type="NCBI Taxonomy" id="1763542"/>
    <lineage>
        <taxon>Bacteria</taxon>
        <taxon>Bacillati</taxon>
        <taxon>Actinomycetota</taxon>
        <taxon>Actinomycetes</taxon>
        <taxon>Kitasatosporales</taxon>
        <taxon>Streptomycetaceae</taxon>
        <taxon>Streptomyces</taxon>
    </lineage>
</organism>
<dbReference type="InterPro" id="IPR057326">
    <property type="entry name" value="KR_dom"/>
</dbReference>
<dbReference type="SUPFAM" id="SSF51735">
    <property type="entry name" value="NAD(P)-binding Rossmann-fold domains"/>
    <property type="match status" value="1"/>
</dbReference>
<accession>A0ABW0YS93</accession>
<keyword evidence="2" id="KW-0560">Oxidoreductase</keyword>
<gene>
    <name evidence="4" type="ORF">ACFP1Z_04295</name>
</gene>
<dbReference type="Pfam" id="PF00106">
    <property type="entry name" value="adh_short"/>
    <property type="match status" value="1"/>
</dbReference>